<reference evidence="18 19" key="1">
    <citation type="journal article" date="2018" name="Mol. Plant">
        <title>The genome of Artemisia annua provides insight into the evolution of Asteraceae family and artemisinin biosynthesis.</title>
        <authorList>
            <person name="Shen Q."/>
            <person name="Zhang L."/>
            <person name="Liao Z."/>
            <person name="Wang S."/>
            <person name="Yan T."/>
            <person name="Shi P."/>
            <person name="Liu M."/>
            <person name="Fu X."/>
            <person name="Pan Q."/>
            <person name="Wang Y."/>
            <person name="Lv Z."/>
            <person name="Lu X."/>
            <person name="Zhang F."/>
            <person name="Jiang W."/>
            <person name="Ma Y."/>
            <person name="Chen M."/>
            <person name="Hao X."/>
            <person name="Li L."/>
            <person name="Tang Y."/>
            <person name="Lv G."/>
            <person name="Zhou Y."/>
            <person name="Sun X."/>
            <person name="Brodelius P.E."/>
            <person name="Rose J.K.C."/>
            <person name="Tang K."/>
        </authorList>
    </citation>
    <scope>NUCLEOTIDE SEQUENCE [LARGE SCALE GENOMIC DNA]</scope>
    <source>
        <strain evidence="19">cv. Huhao1</strain>
        <tissue evidence="18">Leaf</tissue>
    </source>
</reference>
<dbReference type="Pfam" id="PF14299">
    <property type="entry name" value="PP2"/>
    <property type="match status" value="1"/>
</dbReference>
<feature type="binding site" evidence="16">
    <location>
        <position position="454"/>
    </location>
    <ligand>
        <name>ATP</name>
        <dbReference type="ChEBI" id="CHEBI:30616"/>
    </ligand>
</feature>
<evidence type="ECO:0000256" key="10">
    <source>
        <dbReference type="ARBA" id="ARBA00022777"/>
    </source>
</evidence>
<evidence type="ECO:0000256" key="11">
    <source>
        <dbReference type="ARBA" id="ARBA00022840"/>
    </source>
</evidence>
<evidence type="ECO:0000313" key="19">
    <source>
        <dbReference type="Proteomes" id="UP000245207"/>
    </source>
</evidence>
<keyword evidence="13" id="KW-0472">Membrane</keyword>
<proteinExistence type="inferred from homology"/>
<dbReference type="PANTHER" id="PTHR27003">
    <property type="entry name" value="OS07G0166700 PROTEIN"/>
    <property type="match status" value="1"/>
</dbReference>
<dbReference type="FunFam" id="1.10.510.10:FF:000240">
    <property type="entry name" value="Lectin-domain containing receptor kinase A4.3"/>
    <property type="match status" value="1"/>
</dbReference>
<dbReference type="PROSITE" id="PS00107">
    <property type="entry name" value="PROTEIN_KINASE_ATP"/>
    <property type="match status" value="1"/>
</dbReference>
<dbReference type="AlphaFoldDB" id="A0A2U1QP68"/>
<evidence type="ECO:0000313" key="18">
    <source>
        <dbReference type="EMBL" id="PWA99806.1"/>
    </source>
</evidence>
<dbReference type="Gene3D" id="3.30.200.20">
    <property type="entry name" value="Phosphorylase Kinase, domain 1"/>
    <property type="match status" value="2"/>
</dbReference>
<evidence type="ECO:0000256" key="15">
    <source>
        <dbReference type="ARBA" id="ARBA00023180"/>
    </source>
</evidence>
<dbReference type="InterPro" id="IPR011009">
    <property type="entry name" value="Kinase-like_dom_sf"/>
</dbReference>
<keyword evidence="6" id="KW-0808">Transferase</keyword>
<dbReference type="Gene3D" id="1.10.510.10">
    <property type="entry name" value="Transferase(Phosphotransferase) domain 1"/>
    <property type="match status" value="2"/>
</dbReference>
<organism evidence="18 19">
    <name type="scientific">Artemisia annua</name>
    <name type="common">Sweet wormwood</name>
    <dbReference type="NCBI Taxonomy" id="35608"/>
    <lineage>
        <taxon>Eukaryota</taxon>
        <taxon>Viridiplantae</taxon>
        <taxon>Streptophyta</taxon>
        <taxon>Embryophyta</taxon>
        <taxon>Tracheophyta</taxon>
        <taxon>Spermatophyta</taxon>
        <taxon>Magnoliopsida</taxon>
        <taxon>eudicotyledons</taxon>
        <taxon>Gunneridae</taxon>
        <taxon>Pentapetalae</taxon>
        <taxon>asterids</taxon>
        <taxon>campanulids</taxon>
        <taxon>Asterales</taxon>
        <taxon>Asteraceae</taxon>
        <taxon>Asteroideae</taxon>
        <taxon>Anthemideae</taxon>
        <taxon>Artemisiinae</taxon>
        <taxon>Artemisia</taxon>
    </lineage>
</organism>
<dbReference type="GO" id="GO:0009506">
    <property type="term" value="C:plasmodesma"/>
    <property type="evidence" value="ECO:0007669"/>
    <property type="project" value="TreeGrafter"/>
</dbReference>
<dbReference type="InterPro" id="IPR025886">
    <property type="entry name" value="PP2-like"/>
</dbReference>
<dbReference type="GO" id="GO:0005524">
    <property type="term" value="F:ATP binding"/>
    <property type="evidence" value="ECO:0007669"/>
    <property type="project" value="UniProtKB-UniRule"/>
</dbReference>
<dbReference type="SMART" id="SM00220">
    <property type="entry name" value="S_TKc"/>
    <property type="match status" value="2"/>
</dbReference>
<evidence type="ECO:0000259" key="17">
    <source>
        <dbReference type="PROSITE" id="PS50011"/>
    </source>
</evidence>
<evidence type="ECO:0000256" key="12">
    <source>
        <dbReference type="ARBA" id="ARBA00022989"/>
    </source>
</evidence>
<evidence type="ECO:0000256" key="7">
    <source>
        <dbReference type="ARBA" id="ARBA00022692"/>
    </source>
</evidence>
<dbReference type="Pfam" id="PF07714">
    <property type="entry name" value="PK_Tyr_Ser-Thr"/>
    <property type="match status" value="2"/>
</dbReference>
<dbReference type="InterPro" id="IPR045272">
    <property type="entry name" value="ANXUR1/2-like"/>
</dbReference>
<dbReference type="GO" id="GO:0002229">
    <property type="term" value="P:defense response to oomycetes"/>
    <property type="evidence" value="ECO:0007669"/>
    <property type="project" value="UniProtKB-ARBA"/>
</dbReference>
<keyword evidence="14" id="KW-0675">Receptor</keyword>
<dbReference type="PROSITE" id="PS50011">
    <property type="entry name" value="PROTEIN_KINASE_DOM"/>
    <property type="match status" value="2"/>
</dbReference>
<evidence type="ECO:0000256" key="5">
    <source>
        <dbReference type="ARBA" id="ARBA00022527"/>
    </source>
</evidence>
<dbReference type="InterPro" id="IPR001245">
    <property type="entry name" value="Ser-Thr/Tyr_kinase_cat_dom"/>
</dbReference>
<keyword evidence="7" id="KW-0812">Transmembrane</keyword>
<feature type="domain" description="Protein kinase" evidence="17">
    <location>
        <begin position="101"/>
        <end position="402"/>
    </location>
</feature>
<evidence type="ECO:0000256" key="9">
    <source>
        <dbReference type="ARBA" id="ARBA00022741"/>
    </source>
</evidence>
<keyword evidence="12" id="KW-1133">Transmembrane helix</keyword>
<evidence type="ECO:0000256" key="4">
    <source>
        <dbReference type="ARBA" id="ARBA00022475"/>
    </source>
</evidence>
<evidence type="ECO:0000256" key="3">
    <source>
        <dbReference type="ARBA" id="ARBA00010217"/>
    </source>
</evidence>
<dbReference type="GO" id="GO:0005886">
    <property type="term" value="C:plasma membrane"/>
    <property type="evidence" value="ECO:0007669"/>
    <property type="project" value="UniProtKB-SubCell"/>
</dbReference>
<evidence type="ECO:0000256" key="16">
    <source>
        <dbReference type="PROSITE-ProRule" id="PRU10141"/>
    </source>
</evidence>
<dbReference type="InterPro" id="IPR000719">
    <property type="entry name" value="Prot_kinase_dom"/>
</dbReference>
<keyword evidence="8" id="KW-0732">Signal</keyword>
<dbReference type="PROSITE" id="PS00108">
    <property type="entry name" value="PROTEIN_KINASE_ST"/>
    <property type="match status" value="1"/>
</dbReference>
<dbReference type="SUPFAM" id="SSF56112">
    <property type="entry name" value="Protein kinase-like (PK-like)"/>
    <property type="match status" value="2"/>
</dbReference>
<dbReference type="OrthoDB" id="633211at2759"/>
<keyword evidence="4" id="KW-1003">Cell membrane</keyword>
<evidence type="ECO:0000256" key="13">
    <source>
        <dbReference type="ARBA" id="ARBA00023136"/>
    </source>
</evidence>
<protein>
    <submittedName>
        <fullName evidence="18">Protein kinase-like domain, Phloem protein 2-like protein</fullName>
    </submittedName>
</protein>
<evidence type="ECO:0000256" key="14">
    <source>
        <dbReference type="ARBA" id="ARBA00023170"/>
    </source>
</evidence>
<dbReference type="InterPro" id="IPR017441">
    <property type="entry name" value="Protein_kinase_ATP_BS"/>
</dbReference>
<comment type="caution">
    <text evidence="18">The sequence shown here is derived from an EMBL/GenBank/DDBJ whole genome shotgun (WGS) entry which is preliminary data.</text>
</comment>
<dbReference type="STRING" id="35608.A0A2U1QP68"/>
<sequence>MEFDRELLPDDLVVEPWVRIAVGNEEEIRDEREVLFFRLTRNSAIVIIDLTVSKSGMGPCACACGWCRGLNEVEDLETFKGTILEYLKIDLHDIRIATNNFHEEFIFTSSGFHQVYVAALDVCDIKNISEIEGKNKSELPKRSATVAIKRYPATHEEELFIAEIETIASCKHPNVVSLLGFCDDHPEKIIVYEYASKGTLGDYLGGHMCTRFIAKFTWVQRLKICIEVAHGLNYIHTSLEDKQTIIHRNIKSHNILLNKNLEAMIDGSPLCIFLQEIFLNGQIVGSPGYLDPEYRRTGRLSKEVDIYSFGVVLFEICCWRLANDPIYDKGLAHMARKCFKERTLHEMVDPYLKEEANGKFSIKAVDQDSLETFLQIAYQCLQETRDERPTMETVIKELEKALHFQENKDNFQISLDEIKLATRNFSHPIGKGGFGQVYRGEVTHKIGRKIIAAKRLDRKSGQGETQLMTELEILLEYKHENVIGLVGYCDEKGEKIIVYEYATRGSLDRWLKHNDLKWRRRLEICIDIATGLDFLHGTSDVKQEVVIHRDIKAANILLHGNWKAKIADFGLSLISPINQEMNYVIDNAKGTYGYCDPQYITTSMLTKESDIYSFGVLLFEILCGRFVMEYNNSKDRNLVNDVRRHYEEGRLDEMVFEAMKKQIVHESLTTYIDIAYECTHEEIESRPTASKVLIQLMKALDFQEDHEIWEPKLPRDYKKLIEISNSPELDSAVSNKDIYDMLFKGILLHEGSVFFSLGTRGERNEIISATRFSYKNRRSHKWASIPESRFQKVAEIFDVSNLKIQIKIKSHFLSPGVNYGVYLIFKFCGPRKISSTPMYVNLKYKMGKETLHSYFATWRDNECVVINVLSRQVIK</sequence>
<evidence type="ECO:0000256" key="1">
    <source>
        <dbReference type="ARBA" id="ARBA00004251"/>
    </source>
</evidence>
<gene>
    <name evidence="18" type="ORF">CTI12_AA003140</name>
</gene>
<keyword evidence="10 18" id="KW-0418">Kinase</keyword>
<evidence type="ECO:0000256" key="8">
    <source>
        <dbReference type="ARBA" id="ARBA00022729"/>
    </source>
</evidence>
<keyword evidence="11 16" id="KW-0067">ATP-binding</keyword>
<dbReference type="Proteomes" id="UP000245207">
    <property type="component" value="Unassembled WGS sequence"/>
</dbReference>
<dbReference type="InterPro" id="IPR008271">
    <property type="entry name" value="Ser/Thr_kinase_AS"/>
</dbReference>
<accession>A0A2U1QP68</accession>
<name>A0A2U1QP68_ARTAN</name>
<evidence type="ECO:0000256" key="2">
    <source>
        <dbReference type="ARBA" id="ARBA00008536"/>
    </source>
</evidence>
<evidence type="ECO:0000256" key="6">
    <source>
        <dbReference type="ARBA" id="ARBA00022679"/>
    </source>
</evidence>
<keyword evidence="15" id="KW-0325">Glycoprotein</keyword>
<feature type="domain" description="Protein kinase" evidence="17">
    <location>
        <begin position="423"/>
        <end position="700"/>
    </location>
</feature>
<keyword evidence="5" id="KW-0723">Serine/threonine-protein kinase</keyword>
<dbReference type="EMBL" id="PKPP01000005">
    <property type="protein sequence ID" value="PWA99806.1"/>
    <property type="molecule type" value="Genomic_DNA"/>
</dbReference>
<comment type="subcellular location">
    <subcellularLocation>
        <location evidence="1">Cell membrane</location>
        <topology evidence="1">Single-pass type I membrane protein</topology>
    </subcellularLocation>
</comment>
<keyword evidence="19" id="KW-1185">Reference proteome</keyword>
<comment type="similarity">
    <text evidence="2">In the N-terminal section; belongs to the leguminous lectin family.</text>
</comment>
<dbReference type="PANTHER" id="PTHR27003:SF471">
    <property type="entry name" value="VASCULAR ENDOTHELIAL GROWTH FACTOR RECEPTOR 2 (VEGFR2)-RELATED"/>
    <property type="match status" value="1"/>
</dbReference>
<comment type="similarity">
    <text evidence="3">In the C-terminal section; belongs to the protein kinase superfamily. Ser/Thr protein kinase family.</text>
</comment>
<keyword evidence="9 16" id="KW-0547">Nucleotide-binding</keyword>
<dbReference type="GO" id="GO:0004674">
    <property type="term" value="F:protein serine/threonine kinase activity"/>
    <property type="evidence" value="ECO:0007669"/>
    <property type="project" value="UniProtKB-KW"/>
</dbReference>
<dbReference type="GO" id="GO:0004714">
    <property type="term" value="F:transmembrane receptor protein tyrosine kinase activity"/>
    <property type="evidence" value="ECO:0007669"/>
    <property type="project" value="InterPro"/>
</dbReference>